<accession>A0A7X6M300</accession>
<organism evidence="2 3">
    <name type="scientific">Nocardia veterana</name>
    <dbReference type="NCBI Taxonomy" id="132249"/>
    <lineage>
        <taxon>Bacteria</taxon>
        <taxon>Bacillati</taxon>
        <taxon>Actinomycetota</taxon>
        <taxon>Actinomycetes</taxon>
        <taxon>Mycobacteriales</taxon>
        <taxon>Nocardiaceae</taxon>
        <taxon>Nocardia</taxon>
    </lineage>
</organism>
<dbReference type="EMBL" id="JAAXPE010000046">
    <property type="protein sequence ID" value="NKY89413.1"/>
    <property type="molecule type" value="Genomic_DNA"/>
</dbReference>
<dbReference type="RefSeq" id="WP_157171383.1">
    <property type="nucleotide sequence ID" value="NZ_CAWPHS010000041.1"/>
</dbReference>
<gene>
    <name evidence="2" type="ORF">HGA07_27915</name>
</gene>
<sequence>MRLATEILAIPLILAVLLVIWSPSTALAVVFLMVLWATWRRRPRRSGMRR</sequence>
<dbReference type="Proteomes" id="UP000523447">
    <property type="component" value="Unassembled WGS sequence"/>
</dbReference>
<keyword evidence="1" id="KW-1133">Transmembrane helix</keyword>
<evidence type="ECO:0000313" key="2">
    <source>
        <dbReference type="EMBL" id="NKY89413.1"/>
    </source>
</evidence>
<comment type="caution">
    <text evidence="2">The sequence shown here is derived from an EMBL/GenBank/DDBJ whole genome shotgun (WGS) entry which is preliminary data.</text>
</comment>
<keyword evidence="1" id="KW-0472">Membrane</keyword>
<reference evidence="2 3" key="1">
    <citation type="submission" date="2020-04" db="EMBL/GenBank/DDBJ databases">
        <title>MicrobeNet Type strains.</title>
        <authorList>
            <person name="Nicholson A.C."/>
        </authorList>
    </citation>
    <scope>NUCLEOTIDE SEQUENCE [LARGE SCALE GENOMIC DNA]</scope>
    <source>
        <strain evidence="2 3">DSM 44445</strain>
    </source>
</reference>
<name>A0A7X6M300_9NOCA</name>
<evidence type="ECO:0000256" key="1">
    <source>
        <dbReference type="SAM" id="Phobius"/>
    </source>
</evidence>
<evidence type="ECO:0000313" key="3">
    <source>
        <dbReference type="Proteomes" id="UP000523447"/>
    </source>
</evidence>
<keyword evidence="3" id="KW-1185">Reference proteome</keyword>
<keyword evidence="1" id="KW-0812">Transmembrane</keyword>
<proteinExistence type="predicted"/>
<feature type="transmembrane region" description="Helical" evidence="1">
    <location>
        <begin position="12"/>
        <end position="39"/>
    </location>
</feature>
<dbReference type="AlphaFoldDB" id="A0A7X6M300"/>
<protein>
    <submittedName>
        <fullName evidence="2">Uncharacterized protein</fullName>
    </submittedName>
</protein>